<organism evidence="1 2">
    <name type="scientific">Elizabethkingia bruuniana</name>
    <dbReference type="NCBI Taxonomy" id="1756149"/>
    <lineage>
        <taxon>Bacteria</taxon>
        <taxon>Pseudomonadati</taxon>
        <taxon>Bacteroidota</taxon>
        <taxon>Flavobacteriia</taxon>
        <taxon>Flavobacteriales</taxon>
        <taxon>Weeksellaceae</taxon>
        <taxon>Elizabethkingia</taxon>
    </lineage>
</organism>
<dbReference type="EMBL" id="CP067018">
    <property type="protein sequence ID" value="QQN57498.1"/>
    <property type="molecule type" value="Genomic_DNA"/>
</dbReference>
<dbReference type="OrthoDB" id="1366256at2"/>
<evidence type="ECO:0000313" key="2">
    <source>
        <dbReference type="Proteomes" id="UP000595426"/>
    </source>
</evidence>
<dbReference type="Proteomes" id="UP000595426">
    <property type="component" value="Chromosome"/>
</dbReference>
<name>A0A7T7UWH6_9FLAO</name>
<keyword evidence="2" id="KW-1185">Reference proteome</keyword>
<dbReference type="RefSeq" id="WP_034871286.1">
    <property type="nucleotide sequence ID" value="NZ_CBCSDR010000005.1"/>
</dbReference>
<reference evidence="1 2" key="1">
    <citation type="submission" date="2020-12" db="EMBL/GenBank/DDBJ databases">
        <title>FDA dAtabase for Regulatory Grade micrObial Sequences (FDA-ARGOS): Supporting development and validation of Infectious Disease Dx tests.</title>
        <authorList>
            <person name="Kerrigan L."/>
            <person name="Long C."/>
            <person name="Tallon L."/>
            <person name="Sadzewicz L."/>
            <person name="Zhao X."/>
            <person name="Boylan J."/>
            <person name="Ott S."/>
            <person name="Bowen H."/>
            <person name="Vavikolanu K."/>
            <person name="Mehta A."/>
            <person name="Aluvathingal J."/>
            <person name="Nadendla S."/>
            <person name="Yan Y."/>
            <person name="Sichtig H."/>
        </authorList>
    </citation>
    <scope>NUCLEOTIDE SEQUENCE [LARGE SCALE GENOMIC DNA]</scope>
    <source>
        <strain evidence="1 2">FDAARGOS_1031</strain>
    </source>
</reference>
<dbReference type="AlphaFoldDB" id="A0A7T7UWH6"/>
<sequence length="98" mass="11514">MNNFKEFNIKPSFIAFVGDKVKMSKVLNTEIIIHDYKIKDSEKRPGTKYLTLQITRKGEKEIIFTSAKTLMDMIEQVPKDKFPFVTTITQEDQMFQFT</sequence>
<protein>
    <submittedName>
        <fullName evidence="1">Uncharacterized protein</fullName>
    </submittedName>
</protein>
<dbReference type="GeneID" id="93131809"/>
<dbReference type="KEGG" id="egm:AYC65_02790"/>
<proteinExistence type="predicted"/>
<accession>A0A7T7UWH6</accession>
<gene>
    <name evidence="1" type="ORF">I6H88_13700</name>
</gene>
<evidence type="ECO:0000313" key="1">
    <source>
        <dbReference type="EMBL" id="QQN57498.1"/>
    </source>
</evidence>